<dbReference type="InterPro" id="IPR013750">
    <property type="entry name" value="GHMP_kinase_C_dom"/>
</dbReference>
<dbReference type="RefSeq" id="WP_015327238.1">
    <property type="nucleotide sequence ID" value="NC_019978.1"/>
</dbReference>
<dbReference type="PRINTS" id="PR00958">
    <property type="entry name" value="HOMSERKINASE"/>
</dbReference>
<dbReference type="EC" id="2.7.1.39" evidence="3 13"/>
<evidence type="ECO:0000313" key="16">
    <source>
        <dbReference type="EMBL" id="AGB41521.1"/>
    </source>
</evidence>
<comment type="similarity">
    <text evidence="2 13">Belongs to the GHMP kinase family. Homoserine kinase subfamily.</text>
</comment>
<feature type="binding site" evidence="13">
    <location>
        <begin position="86"/>
        <end position="96"/>
    </location>
    <ligand>
        <name>ATP</name>
        <dbReference type="ChEBI" id="CHEBI:30616"/>
    </ligand>
</feature>
<evidence type="ECO:0000313" key="17">
    <source>
        <dbReference type="Proteomes" id="UP000010880"/>
    </source>
</evidence>
<evidence type="ECO:0000256" key="10">
    <source>
        <dbReference type="ARBA" id="ARBA00022840"/>
    </source>
</evidence>
<dbReference type="InterPro" id="IPR020568">
    <property type="entry name" value="Ribosomal_Su5_D2-typ_SF"/>
</dbReference>
<dbReference type="NCBIfam" id="NF002288">
    <property type="entry name" value="PRK01212.1-4"/>
    <property type="match status" value="1"/>
</dbReference>
<dbReference type="PROSITE" id="PS00627">
    <property type="entry name" value="GHMP_KINASES_ATP"/>
    <property type="match status" value="1"/>
</dbReference>
<dbReference type="SUPFAM" id="SSF55060">
    <property type="entry name" value="GHMP Kinase, C-terminal domain"/>
    <property type="match status" value="1"/>
</dbReference>
<dbReference type="InterPro" id="IPR000870">
    <property type="entry name" value="Homoserine_kinase"/>
</dbReference>
<dbReference type="NCBIfam" id="TIGR00191">
    <property type="entry name" value="thrB"/>
    <property type="match status" value="1"/>
</dbReference>
<keyword evidence="10 13" id="KW-0067">ATP-binding</keyword>
<evidence type="ECO:0000256" key="2">
    <source>
        <dbReference type="ARBA" id="ARBA00007370"/>
    </source>
</evidence>
<dbReference type="InterPro" id="IPR036554">
    <property type="entry name" value="GHMP_kinase_C_sf"/>
</dbReference>
<evidence type="ECO:0000256" key="12">
    <source>
        <dbReference type="ARBA" id="ARBA00049954"/>
    </source>
</evidence>
<keyword evidence="6 13" id="KW-0808">Transferase</keyword>
<feature type="domain" description="GHMP kinase N-terminal" evidence="14">
    <location>
        <begin position="57"/>
        <end position="139"/>
    </location>
</feature>
<dbReference type="PANTHER" id="PTHR20861:SF1">
    <property type="entry name" value="HOMOSERINE KINASE"/>
    <property type="match status" value="1"/>
</dbReference>
<comment type="pathway">
    <text evidence="1 13">Amino-acid biosynthesis; L-threonine biosynthesis; L-threonine from L-aspartate: step 4/5.</text>
</comment>
<dbReference type="EMBL" id="CP003359">
    <property type="protein sequence ID" value="AGB41521.1"/>
    <property type="molecule type" value="Genomic_DNA"/>
</dbReference>
<evidence type="ECO:0000256" key="5">
    <source>
        <dbReference type="ARBA" id="ARBA00022605"/>
    </source>
</evidence>
<evidence type="ECO:0000256" key="8">
    <source>
        <dbReference type="ARBA" id="ARBA00022741"/>
    </source>
</evidence>
<dbReference type="Gene3D" id="3.30.70.890">
    <property type="entry name" value="GHMP kinase, C-terminal domain"/>
    <property type="match status" value="1"/>
</dbReference>
<evidence type="ECO:0000256" key="13">
    <source>
        <dbReference type="HAMAP-Rule" id="MF_00384"/>
    </source>
</evidence>
<comment type="subcellular location">
    <subcellularLocation>
        <location evidence="13">Cytoplasm</location>
    </subcellularLocation>
</comment>
<reference evidence="17" key="1">
    <citation type="submission" date="2012-02" db="EMBL/GenBank/DDBJ databases">
        <title>The complete genome of Halobacteroides halobius DSM 5150.</title>
        <authorList>
            <person name="Lucas S."/>
            <person name="Copeland A."/>
            <person name="Lapidus A."/>
            <person name="Glavina del Rio T."/>
            <person name="Dalin E."/>
            <person name="Tice H."/>
            <person name="Bruce D."/>
            <person name="Goodwin L."/>
            <person name="Pitluck S."/>
            <person name="Peters L."/>
            <person name="Mikhailova N."/>
            <person name="Gu W."/>
            <person name="Kyrpides N."/>
            <person name="Mavromatis K."/>
            <person name="Ivanova N."/>
            <person name="Brettin T."/>
            <person name="Detter J.C."/>
            <person name="Han C."/>
            <person name="Larimer F."/>
            <person name="Land M."/>
            <person name="Hauser L."/>
            <person name="Markowitz V."/>
            <person name="Cheng J.-F."/>
            <person name="Hugenholtz P."/>
            <person name="Woyke T."/>
            <person name="Wu D."/>
            <person name="Tindall B."/>
            <person name="Pomrenke H."/>
            <person name="Brambilla E."/>
            <person name="Klenk H.-P."/>
            <person name="Eisen J.A."/>
        </authorList>
    </citation>
    <scope>NUCLEOTIDE SEQUENCE [LARGE SCALE GENOMIC DNA]</scope>
    <source>
        <strain evidence="17">ATCC 35273 / DSM 5150 / MD-1</strain>
    </source>
</reference>
<dbReference type="STRING" id="748449.Halha_1583"/>
<keyword evidence="8 13" id="KW-0547">Nucleotide-binding</keyword>
<evidence type="ECO:0000256" key="1">
    <source>
        <dbReference type="ARBA" id="ARBA00005015"/>
    </source>
</evidence>
<dbReference type="InterPro" id="IPR006203">
    <property type="entry name" value="GHMP_knse_ATP-bd_CS"/>
</dbReference>
<accession>L0K928</accession>
<keyword evidence="13" id="KW-0963">Cytoplasm</keyword>
<organism evidence="16 17">
    <name type="scientific">Halobacteroides halobius (strain ATCC 35273 / DSM 5150 / MD-1)</name>
    <dbReference type="NCBI Taxonomy" id="748449"/>
    <lineage>
        <taxon>Bacteria</taxon>
        <taxon>Bacillati</taxon>
        <taxon>Bacillota</taxon>
        <taxon>Clostridia</taxon>
        <taxon>Halanaerobiales</taxon>
        <taxon>Halobacteroidaceae</taxon>
        <taxon>Halobacteroides</taxon>
    </lineage>
</organism>
<dbReference type="PANTHER" id="PTHR20861">
    <property type="entry name" value="HOMOSERINE/4-DIPHOSPHOCYTIDYL-2-C-METHYL-D-ERYTHRITOL KINASE"/>
    <property type="match status" value="1"/>
</dbReference>
<evidence type="ECO:0000259" key="14">
    <source>
        <dbReference type="Pfam" id="PF00288"/>
    </source>
</evidence>
<dbReference type="Pfam" id="PF00288">
    <property type="entry name" value="GHMP_kinases_N"/>
    <property type="match status" value="1"/>
</dbReference>
<dbReference type="SUPFAM" id="SSF54211">
    <property type="entry name" value="Ribosomal protein S5 domain 2-like"/>
    <property type="match status" value="1"/>
</dbReference>
<dbReference type="GO" id="GO:0005524">
    <property type="term" value="F:ATP binding"/>
    <property type="evidence" value="ECO:0007669"/>
    <property type="project" value="UniProtKB-UniRule"/>
</dbReference>
<evidence type="ECO:0000256" key="3">
    <source>
        <dbReference type="ARBA" id="ARBA00012078"/>
    </source>
</evidence>
<dbReference type="InterPro" id="IPR006204">
    <property type="entry name" value="GHMP_kinase_N_dom"/>
</dbReference>
<dbReference type="GO" id="GO:0004413">
    <property type="term" value="F:homoserine kinase activity"/>
    <property type="evidence" value="ECO:0007669"/>
    <property type="project" value="UniProtKB-UniRule"/>
</dbReference>
<dbReference type="UniPathway" id="UPA00050">
    <property type="reaction ID" value="UER00064"/>
</dbReference>
<dbReference type="OrthoDB" id="9769912at2"/>
<dbReference type="eggNOG" id="COG0083">
    <property type="taxonomic scope" value="Bacteria"/>
</dbReference>
<dbReference type="AlphaFoldDB" id="L0K928"/>
<dbReference type="HAMAP" id="MF_00384">
    <property type="entry name" value="Homoser_kinase"/>
    <property type="match status" value="1"/>
</dbReference>
<comment type="catalytic activity">
    <reaction evidence="11 13">
        <text>L-homoserine + ATP = O-phospho-L-homoserine + ADP + H(+)</text>
        <dbReference type="Rhea" id="RHEA:13985"/>
        <dbReference type="ChEBI" id="CHEBI:15378"/>
        <dbReference type="ChEBI" id="CHEBI:30616"/>
        <dbReference type="ChEBI" id="CHEBI:57476"/>
        <dbReference type="ChEBI" id="CHEBI:57590"/>
        <dbReference type="ChEBI" id="CHEBI:456216"/>
        <dbReference type="EC" id="2.7.1.39"/>
    </reaction>
</comment>
<evidence type="ECO:0000256" key="7">
    <source>
        <dbReference type="ARBA" id="ARBA00022697"/>
    </source>
</evidence>
<comment type="function">
    <text evidence="12 13">Catalyzes the ATP-dependent phosphorylation of L-homoserine to L-homoserine phosphate.</text>
</comment>
<proteinExistence type="inferred from homology"/>
<evidence type="ECO:0000256" key="4">
    <source>
        <dbReference type="ARBA" id="ARBA00017858"/>
    </source>
</evidence>
<dbReference type="GO" id="GO:0005737">
    <property type="term" value="C:cytoplasm"/>
    <property type="evidence" value="ECO:0007669"/>
    <property type="project" value="UniProtKB-SubCell"/>
</dbReference>
<dbReference type="KEGG" id="hhl:Halha_1583"/>
<evidence type="ECO:0000256" key="11">
    <source>
        <dbReference type="ARBA" id="ARBA00049375"/>
    </source>
</evidence>
<evidence type="ECO:0000256" key="9">
    <source>
        <dbReference type="ARBA" id="ARBA00022777"/>
    </source>
</evidence>
<dbReference type="GO" id="GO:0009088">
    <property type="term" value="P:threonine biosynthetic process"/>
    <property type="evidence" value="ECO:0007669"/>
    <property type="project" value="UniProtKB-UniRule"/>
</dbReference>
<keyword evidence="7 13" id="KW-0791">Threonine biosynthesis</keyword>
<keyword evidence="5 13" id="KW-0028">Amino-acid biosynthesis</keyword>
<dbReference type="PIRSF" id="PIRSF000676">
    <property type="entry name" value="Homoser_kin"/>
    <property type="match status" value="1"/>
</dbReference>
<dbReference type="Pfam" id="PF08544">
    <property type="entry name" value="GHMP_kinases_C"/>
    <property type="match status" value="1"/>
</dbReference>
<gene>
    <name evidence="13" type="primary">thrB</name>
    <name evidence="16" type="ordered locus">Halha_1583</name>
</gene>
<evidence type="ECO:0000259" key="15">
    <source>
        <dbReference type="Pfam" id="PF08544"/>
    </source>
</evidence>
<feature type="domain" description="GHMP kinase C-terminal" evidence="15">
    <location>
        <begin position="201"/>
        <end position="270"/>
    </location>
</feature>
<keyword evidence="9 13" id="KW-0418">Kinase</keyword>
<dbReference type="Proteomes" id="UP000010880">
    <property type="component" value="Chromosome"/>
</dbReference>
<keyword evidence="17" id="KW-1185">Reference proteome</keyword>
<name>L0K928_HALHC</name>
<sequence length="296" mass="32173">MLKLKVPATTANLGPGFDTLGMALELYNTLEVTKIEEGLEIIIEGYGADELPIDEKNLVYQAMNKVFKKTCYYPSGLRLRLSNQVPLARGLGSSATAIVAGMVAANKLTGEKLSTEELLNLATRLEGHPDNVAPALLGGIVVSTLQDKGRVMYEKIAVPELKVVVCIPDYQVSTTEAREVLPKKVDFADAIFNVSHTALLITGLLNQDYDLVGRALEDRLHQPYRQKLLPGFNKLVNKVDKNALGVVLSGSGPTVIALTLDKEEQIGEEMVSIFTEEGIEANYLVTSPTNQGIITY</sequence>
<dbReference type="Gene3D" id="3.30.230.10">
    <property type="match status" value="1"/>
</dbReference>
<dbReference type="PATRIC" id="fig|748449.3.peg.1534"/>
<dbReference type="HOGENOM" id="CLU_041243_0_2_9"/>
<evidence type="ECO:0000256" key="6">
    <source>
        <dbReference type="ARBA" id="ARBA00022679"/>
    </source>
</evidence>
<dbReference type="InterPro" id="IPR014721">
    <property type="entry name" value="Ribsml_uS5_D2-typ_fold_subgr"/>
</dbReference>
<protein>
    <recommendedName>
        <fullName evidence="4 13">Homoserine kinase</fullName>
        <shortName evidence="13">HK</shortName>
        <shortName evidence="13">HSK</shortName>
        <ecNumber evidence="3 13">2.7.1.39</ecNumber>
    </recommendedName>
</protein>